<protein>
    <recommendedName>
        <fullName evidence="3">N-acyl-L-homoserine lactone synthetase</fullName>
    </recommendedName>
</protein>
<keyword evidence="2" id="KW-1185">Reference proteome</keyword>
<dbReference type="OrthoDB" id="6169313at2"/>
<dbReference type="Proteomes" id="UP000219439">
    <property type="component" value="Unassembled WGS sequence"/>
</dbReference>
<evidence type="ECO:0008006" key="3">
    <source>
        <dbReference type="Google" id="ProtNLM"/>
    </source>
</evidence>
<evidence type="ECO:0000313" key="1">
    <source>
        <dbReference type="EMBL" id="SNZ20758.1"/>
    </source>
</evidence>
<name>A0A285PH76_9HYPH</name>
<dbReference type="SUPFAM" id="SSF55729">
    <property type="entry name" value="Acyl-CoA N-acyltransferases (Nat)"/>
    <property type="match status" value="1"/>
</dbReference>
<dbReference type="AlphaFoldDB" id="A0A285PH76"/>
<dbReference type="RefSeq" id="WP_097155113.1">
    <property type="nucleotide sequence ID" value="NZ_OBEL01000005.1"/>
</dbReference>
<sequence>MPIVIDESNVADHSDLLRSCFAFRRSNADEFILKSEPALQFREVTESGQDGAVRDIQIGQARQDCFDGQGVAHFVAKNGDDIMAYCRLVPTTGNHPGATIYPQVFGIEAYPSGPGIGELSPIILLNDEASHHRQMELCQSMVGEMIAYCKARRIWGLIFTVEASWLTWLLSCGYEIVPLGLPCQVQGKVMVPLRMRVG</sequence>
<accession>A0A285PH76</accession>
<dbReference type="Gene3D" id="3.40.630.30">
    <property type="match status" value="1"/>
</dbReference>
<dbReference type="EMBL" id="OBEL01000005">
    <property type="protein sequence ID" value="SNZ20758.1"/>
    <property type="molecule type" value="Genomic_DNA"/>
</dbReference>
<reference evidence="1 2" key="1">
    <citation type="submission" date="2017-09" db="EMBL/GenBank/DDBJ databases">
        <authorList>
            <person name="Ehlers B."/>
            <person name="Leendertz F.H."/>
        </authorList>
    </citation>
    <scope>NUCLEOTIDE SEQUENCE [LARGE SCALE GENOMIC DNA]</scope>
    <source>
        <strain evidence="1 2">DSM 18289</strain>
    </source>
</reference>
<proteinExistence type="predicted"/>
<dbReference type="InterPro" id="IPR016181">
    <property type="entry name" value="Acyl_CoA_acyltransferase"/>
</dbReference>
<gene>
    <name evidence="1" type="ORF">SAMN06265368_3868</name>
</gene>
<evidence type="ECO:0000313" key="2">
    <source>
        <dbReference type="Proteomes" id="UP000219439"/>
    </source>
</evidence>
<organism evidence="1 2">
    <name type="scientific">Cohaesibacter gelatinilyticus</name>
    <dbReference type="NCBI Taxonomy" id="372072"/>
    <lineage>
        <taxon>Bacteria</taxon>
        <taxon>Pseudomonadati</taxon>
        <taxon>Pseudomonadota</taxon>
        <taxon>Alphaproteobacteria</taxon>
        <taxon>Hyphomicrobiales</taxon>
        <taxon>Cohaesibacteraceae</taxon>
    </lineage>
</organism>